<dbReference type="InterPro" id="IPR023213">
    <property type="entry name" value="CAT-like_dom_sf"/>
</dbReference>
<keyword evidence="1 2" id="KW-0808">Transferase</keyword>
<dbReference type="PANTHER" id="PTHR31896:SF13">
    <property type="entry name" value="TRICHOTHECENE 3-O-ACETYLTRANSFERASE"/>
    <property type="match status" value="1"/>
</dbReference>
<evidence type="ECO:0000256" key="1">
    <source>
        <dbReference type="ARBA" id="ARBA00022679"/>
    </source>
</evidence>
<comment type="caution">
    <text evidence="2">The sequence shown here is derived from an EMBL/GenBank/DDBJ whole genome shotgun (WGS) entry which is preliminary data.</text>
</comment>
<accession>A0A9P8US86</accession>
<evidence type="ECO:0000313" key="2">
    <source>
        <dbReference type="EMBL" id="KAH6658090.1"/>
    </source>
</evidence>
<dbReference type="InterPro" id="IPR051283">
    <property type="entry name" value="Sec_Metabolite_Acyltrans"/>
</dbReference>
<sequence length="474" mass="54443">MPKQELYHIRPLGWENDDEDERIPLSLLDYMTACTWNNYVLFFRLDDADKSYMVDVLKNGLERTLSQARHLCGTIEKDAHGWHSFLKRRHSAVDFHVQWLDAAEDRFPTFDELESRNFSSQALGNLRLWSVPEMMHGIKPEAHVDRKPKVAAFKANFVRGGLVFNMHHHHCANDVMGWASFTHQLAENCYAIVKNATFPTWNPSCLDRSRFIRKEVPEEAKTDAPPARENHPDLRPIDLLLFRLPLSKAARLKKMAMPKDGSWISTYDAFSAFIWRTFSRLRVPVFKPDMSSPLSWGEAVDMRRRVNSPPCPPRTQGNIMSGVMSAMSKGPLRQPTTAEVISDSSLSELALFIRQLTNGVTQEDLDKRLDMVATFRDKTNLFFRTDVVSPMSIFMTDWRATDIAAADFGLAKPVAFRHHSEMVTRCIVQVYPPRAGTDGSEDRYDFAVTYEKDLAKDLIEDPEWSAYFEYRGLV</sequence>
<dbReference type="AlphaFoldDB" id="A0A9P8US86"/>
<dbReference type="Pfam" id="PF02458">
    <property type="entry name" value="Transferase"/>
    <property type="match status" value="1"/>
</dbReference>
<keyword evidence="3" id="KW-1185">Reference proteome</keyword>
<dbReference type="Gene3D" id="3.30.559.10">
    <property type="entry name" value="Chloramphenicol acetyltransferase-like domain"/>
    <property type="match status" value="2"/>
</dbReference>
<name>A0A9P8US86_9PEZI</name>
<dbReference type="Proteomes" id="UP000758603">
    <property type="component" value="Unassembled WGS sequence"/>
</dbReference>
<organism evidence="2 3">
    <name type="scientific">Truncatella angustata</name>
    <dbReference type="NCBI Taxonomy" id="152316"/>
    <lineage>
        <taxon>Eukaryota</taxon>
        <taxon>Fungi</taxon>
        <taxon>Dikarya</taxon>
        <taxon>Ascomycota</taxon>
        <taxon>Pezizomycotina</taxon>
        <taxon>Sordariomycetes</taxon>
        <taxon>Xylariomycetidae</taxon>
        <taxon>Amphisphaeriales</taxon>
        <taxon>Sporocadaceae</taxon>
        <taxon>Truncatella</taxon>
    </lineage>
</organism>
<dbReference type="GeneID" id="70126475"/>
<dbReference type="PANTHER" id="PTHR31896">
    <property type="entry name" value="FAMILY REGULATORY PROTEIN, PUTATIVE (AFU_ORTHOLOGUE AFUA_3G14730)-RELATED"/>
    <property type="match status" value="1"/>
</dbReference>
<reference evidence="2" key="1">
    <citation type="journal article" date="2021" name="Nat. Commun.">
        <title>Genetic determinants of endophytism in the Arabidopsis root mycobiome.</title>
        <authorList>
            <person name="Mesny F."/>
            <person name="Miyauchi S."/>
            <person name="Thiergart T."/>
            <person name="Pickel B."/>
            <person name="Atanasova L."/>
            <person name="Karlsson M."/>
            <person name="Huettel B."/>
            <person name="Barry K.W."/>
            <person name="Haridas S."/>
            <person name="Chen C."/>
            <person name="Bauer D."/>
            <person name="Andreopoulos W."/>
            <person name="Pangilinan J."/>
            <person name="LaButti K."/>
            <person name="Riley R."/>
            <person name="Lipzen A."/>
            <person name="Clum A."/>
            <person name="Drula E."/>
            <person name="Henrissat B."/>
            <person name="Kohler A."/>
            <person name="Grigoriev I.V."/>
            <person name="Martin F.M."/>
            <person name="Hacquard S."/>
        </authorList>
    </citation>
    <scope>NUCLEOTIDE SEQUENCE</scope>
    <source>
        <strain evidence="2">MPI-SDFR-AT-0073</strain>
    </source>
</reference>
<dbReference type="EMBL" id="JAGPXC010000002">
    <property type="protein sequence ID" value="KAH6658090.1"/>
    <property type="molecule type" value="Genomic_DNA"/>
</dbReference>
<protein>
    <submittedName>
        <fullName evidence="2">Transferase family-domain-containing protein</fullName>
    </submittedName>
</protein>
<proteinExistence type="predicted"/>
<dbReference type="RefSeq" id="XP_045962324.1">
    <property type="nucleotide sequence ID" value="XM_046097583.1"/>
</dbReference>
<gene>
    <name evidence="2" type="ORF">BKA67DRAFT_513616</name>
</gene>
<dbReference type="GO" id="GO:0016740">
    <property type="term" value="F:transferase activity"/>
    <property type="evidence" value="ECO:0007669"/>
    <property type="project" value="UniProtKB-KW"/>
</dbReference>
<evidence type="ECO:0000313" key="3">
    <source>
        <dbReference type="Proteomes" id="UP000758603"/>
    </source>
</evidence>
<dbReference type="OrthoDB" id="671439at2759"/>